<gene>
    <name evidence="2" type="ORF">HYN46_08375</name>
</gene>
<dbReference type="Gene3D" id="3.10.129.10">
    <property type="entry name" value="Hotdog Thioesterase"/>
    <property type="match status" value="1"/>
</dbReference>
<evidence type="ECO:0000259" key="1">
    <source>
        <dbReference type="Pfam" id="PF01575"/>
    </source>
</evidence>
<dbReference type="OrthoDB" id="9774179at2"/>
<dbReference type="InterPro" id="IPR029069">
    <property type="entry name" value="HotDog_dom_sf"/>
</dbReference>
<dbReference type="EMBL" id="CP031222">
    <property type="protein sequence ID" value="AXI02852.1"/>
    <property type="molecule type" value="Genomic_DNA"/>
</dbReference>
<name>A0A345P6E3_9GAMM</name>
<dbReference type="CDD" id="cd03441">
    <property type="entry name" value="R_hydratase_like"/>
    <property type="match status" value="1"/>
</dbReference>
<evidence type="ECO:0000313" key="2">
    <source>
        <dbReference type="EMBL" id="AXI02852.1"/>
    </source>
</evidence>
<organism evidence="2 3">
    <name type="scientific">Aquirhabdus parva</name>
    <dbReference type="NCBI Taxonomy" id="2283318"/>
    <lineage>
        <taxon>Bacteria</taxon>
        <taxon>Pseudomonadati</taxon>
        <taxon>Pseudomonadota</taxon>
        <taxon>Gammaproteobacteria</taxon>
        <taxon>Moraxellales</taxon>
        <taxon>Moraxellaceae</taxon>
        <taxon>Aquirhabdus</taxon>
    </lineage>
</organism>
<dbReference type="SUPFAM" id="SSF54637">
    <property type="entry name" value="Thioesterase/thiol ester dehydrase-isomerase"/>
    <property type="match status" value="2"/>
</dbReference>
<protein>
    <recommendedName>
        <fullName evidence="1">MaoC-like domain-containing protein</fullName>
    </recommendedName>
</protein>
<dbReference type="Proteomes" id="UP000253940">
    <property type="component" value="Chromosome"/>
</dbReference>
<proteinExistence type="predicted"/>
<dbReference type="InterPro" id="IPR002539">
    <property type="entry name" value="MaoC-like_dom"/>
</dbReference>
<dbReference type="AlphaFoldDB" id="A0A345P6E3"/>
<dbReference type="PANTHER" id="PTHR43841:SF1">
    <property type="entry name" value="3-HYDROXYACYL-THIOESTER DEHYDRATASE X"/>
    <property type="match status" value="1"/>
</dbReference>
<accession>A0A345P6E3</accession>
<dbReference type="PANTHER" id="PTHR43841">
    <property type="entry name" value="3-HYDROXYACYL-THIOESTER DEHYDRATASE HTDX-RELATED"/>
    <property type="match status" value="1"/>
</dbReference>
<dbReference type="Pfam" id="PF01575">
    <property type="entry name" value="MaoC_dehydratas"/>
    <property type="match status" value="1"/>
</dbReference>
<evidence type="ECO:0000313" key="3">
    <source>
        <dbReference type="Proteomes" id="UP000253940"/>
    </source>
</evidence>
<feature type="domain" description="MaoC-like" evidence="1">
    <location>
        <begin position="171"/>
        <end position="272"/>
    </location>
</feature>
<keyword evidence="3" id="KW-1185">Reference proteome</keyword>
<reference evidence="2 3" key="1">
    <citation type="submission" date="2018-07" db="EMBL/GenBank/DDBJ databases">
        <title>Genome sequencing of Moraxellaceae gen. HYN0046.</title>
        <authorList>
            <person name="Kim M."/>
            <person name="Yi H."/>
        </authorList>
    </citation>
    <scope>NUCLEOTIDE SEQUENCE [LARGE SCALE GENOMIC DNA]</scope>
    <source>
        <strain evidence="2 3">HYN0046</strain>
    </source>
</reference>
<dbReference type="RefSeq" id="WP_114898962.1">
    <property type="nucleotide sequence ID" value="NZ_CP031222.1"/>
</dbReference>
<sequence length="286" mass="32077">MPNRTFESIPNPIGLFAKVALSTIKKNPYKTLPEAEYTVTKLKIDREHLNAYNKICGYPNLDTLPPLYLGIRAMTLQLALMVNEAFPFPILGIVHIRNTVEQFKPVNVNDTIQLSTRFGEITPHEKGKLFTFISTAKVNNEVVWESVAYYLARGKSDVVADKTKPKEARLTQKAGDINVDFDLPEDLGRRYAKVSGDFNFIHIHKFTAQAFGFKRAIAHGMWTKARSVAALGELPPAYFLDVQFKLPVFLPGKVHLHAQKKAKVTTFELTDAKDGKPHLVGTLSAR</sequence>
<dbReference type="KEGG" id="mbah:HYN46_08375"/>